<dbReference type="Gene3D" id="3.90.550.10">
    <property type="entry name" value="Spore Coat Polysaccharide Biosynthesis Protein SpsA, Chain A"/>
    <property type="match status" value="1"/>
</dbReference>
<dbReference type="PANTHER" id="PTHR43685:SF2">
    <property type="entry name" value="GLYCOSYLTRANSFERASE 2-LIKE DOMAIN-CONTAINING PROTEIN"/>
    <property type="match status" value="1"/>
</dbReference>
<evidence type="ECO:0000259" key="1">
    <source>
        <dbReference type="Pfam" id="PF00535"/>
    </source>
</evidence>
<feature type="domain" description="Glycosyltransferase 2-like" evidence="1">
    <location>
        <begin position="5"/>
        <end position="159"/>
    </location>
</feature>
<dbReference type="SUPFAM" id="SSF53448">
    <property type="entry name" value="Nucleotide-diphospho-sugar transferases"/>
    <property type="match status" value="1"/>
</dbReference>
<dbReference type="PANTHER" id="PTHR43685">
    <property type="entry name" value="GLYCOSYLTRANSFERASE"/>
    <property type="match status" value="1"/>
</dbReference>
<sequence length="314" mass="36323">MPFFSIIIPLYNKEHYVKNTIKSVLSQSFNDFEIIVVNDGSTDNSLEVIKTFKDQRISVFTTKNQGVSSARNYGIKKALANYIAFIDADDHWYGNHLENIAALINDFPNCGLYAMAYEKRYGDKVYKSKYSNIPPNKPWRKILTNYFSHNLNNAIAWTSACAVPKKILIELNGFDESITLGAGEDTDLWIRIALKYPIAFNNQVTAAHNLHAENRISNSNTSLRHFINIDKYEPFIENHQSLKAYLDLNRLSIGMQYRLNNQEEKALSFLRKIDINSLNRKQRFLLNRKGNTLKFLKRIQNLLMKFGIKLTPFH</sequence>
<dbReference type="STRING" id="1197477.IA57_01720"/>
<organism evidence="2 3">
    <name type="scientific">Mangrovimonas yunxiaonensis</name>
    <dbReference type="NCBI Taxonomy" id="1197477"/>
    <lineage>
        <taxon>Bacteria</taxon>
        <taxon>Pseudomonadati</taxon>
        <taxon>Bacteroidota</taxon>
        <taxon>Flavobacteriia</taxon>
        <taxon>Flavobacteriales</taxon>
        <taxon>Flavobacteriaceae</taxon>
        <taxon>Mangrovimonas</taxon>
    </lineage>
</organism>
<dbReference type="AlphaFoldDB" id="A0A084TNU0"/>
<gene>
    <name evidence="2" type="ORF">IA57_01720</name>
</gene>
<name>A0A084TNU0_9FLAO</name>
<proteinExistence type="predicted"/>
<evidence type="ECO:0000313" key="3">
    <source>
        <dbReference type="Proteomes" id="UP000028521"/>
    </source>
</evidence>
<keyword evidence="3" id="KW-1185">Reference proteome</keyword>
<dbReference type="InterPro" id="IPR050834">
    <property type="entry name" value="Glycosyltransf_2"/>
</dbReference>
<evidence type="ECO:0000313" key="2">
    <source>
        <dbReference type="EMBL" id="KFB02376.1"/>
    </source>
</evidence>
<reference evidence="3" key="2">
    <citation type="submission" date="2014-07" db="EMBL/GenBank/DDBJ databases">
        <title>Genome sequence of Mangrovimonas yunxiaonensis.</title>
        <authorList>
            <person name="Li Y."/>
            <person name="Zheng T."/>
        </authorList>
    </citation>
    <scope>NUCLEOTIDE SEQUENCE [LARGE SCALE GENOMIC DNA]</scope>
    <source>
        <strain evidence="3">LY01</strain>
    </source>
</reference>
<accession>A0A084TNU0</accession>
<dbReference type="EMBL" id="JPFK01000002">
    <property type="protein sequence ID" value="KFB02376.1"/>
    <property type="molecule type" value="Genomic_DNA"/>
</dbReference>
<protein>
    <recommendedName>
        <fullName evidence="1">Glycosyltransferase 2-like domain-containing protein</fullName>
    </recommendedName>
</protein>
<dbReference type="InterPro" id="IPR001173">
    <property type="entry name" value="Glyco_trans_2-like"/>
</dbReference>
<comment type="caution">
    <text evidence="2">The sequence shown here is derived from an EMBL/GenBank/DDBJ whole genome shotgun (WGS) entry which is preliminary data.</text>
</comment>
<dbReference type="InterPro" id="IPR029044">
    <property type="entry name" value="Nucleotide-diphossugar_trans"/>
</dbReference>
<reference evidence="2 3" key="1">
    <citation type="journal article" date="2014" name="Genome Announc.">
        <title>Draft Genome Sequence of the Algicidal Bacterium Mangrovimonas yunxiaonensis Strain LY01.</title>
        <authorList>
            <person name="Li Y."/>
            <person name="Zhu H."/>
            <person name="Li C."/>
            <person name="Zhang H."/>
            <person name="Chen Z."/>
            <person name="Zheng W."/>
            <person name="Xu H."/>
            <person name="Zheng T."/>
        </authorList>
    </citation>
    <scope>NUCLEOTIDE SEQUENCE [LARGE SCALE GENOMIC DNA]</scope>
    <source>
        <strain evidence="2 3">LY01</strain>
    </source>
</reference>
<dbReference type="Pfam" id="PF00535">
    <property type="entry name" value="Glycos_transf_2"/>
    <property type="match status" value="1"/>
</dbReference>
<dbReference type="eggNOG" id="COG1216">
    <property type="taxonomic scope" value="Bacteria"/>
</dbReference>
<dbReference type="Proteomes" id="UP000028521">
    <property type="component" value="Unassembled WGS sequence"/>
</dbReference>